<keyword evidence="1" id="KW-1133">Transmembrane helix</keyword>
<dbReference type="GeneID" id="42302803"/>
<evidence type="ECO:0000313" key="2">
    <source>
        <dbReference type="EMBL" id="QFU84296.1"/>
    </source>
</evidence>
<keyword evidence="3" id="KW-1185">Reference proteome</keyword>
<keyword evidence="2" id="KW-0614">Plasmid</keyword>
<keyword evidence="1" id="KW-0472">Membrane</keyword>
<accession>A0A5P9P860</accession>
<proteinExistence type="predicted"/>
<sequence>MKQNAFISWMSIIARKGFLPLSGVFLVILAFYYTVLTTYAGTTRNVWLYLSYNLLRPLSLSLLGGYILSHFLWTNWLSNKTSVRDTNPTVIKLYISIGISSIFLFSNPRFYLIFVDIITNSATSPGQNQLEIVTTAIVGAGAVLIYEAIKKYLSGKLHKIIPLFITVPLISTIIYFLSNYPVPEYDIFIYIPGITAGLVISFWIEDLSKIFGNTEADNTEAPEEDTLIHMTNIMTGLVIGLWIKDILNFFRNTEEDDTEVLDEGIIKGKGDTIETGSENGVPKE</sequence>
<feature type="transmembrane region" description="Helical" evidence="1">
    <location>
        <begin position="161"/>
        <end position="181"/>
    </location>
</feature>
<reference evidence="2 3" key="1">
    <citation type="journal article" date="2007" name="Int. J. Syst. Evol. Microbiol.">
        <title>Natronorubrum sulfidifaciens sp. nov., an extremely haloalkaliphilic archaeon isolated from Aiding salt lake in Xin-Jiang, China.</title>
        <authorList>
            <person name="Cui H.L."/>
            <person name="Tohty D."/>
            <person name="Liu H.C."/>
            <person name="Liu S.J."/>
            <person name="Oren A."/>
            <person name="Zhou P.J."/>
        </authorList>
    </citation>
    <scope>NUCLEOTIDE SEQUENCE [LARGE SCALE GENOMIC DNA]</scope>
    <source>
        <strain evidence="2 3">7-3</strain>
        <plasmid evidence="2">unnamed1</plasmid>
    </source>
</reference>
<protein>
    <submittedName>
        <fullName evidence="2">Uncharacterized protein</fullName>
    </submittedName>
</protein>
<feature type="transmembrane region" description="Helical" evidence="1">
    <location>
        <begin position="132"/>
        <end position="149"/>
    </location>
</feature>
<feature type="transmembrane region" description="Helical" evidence="1">
    <location>
        <begin position="21"/>
        <end position="42"/>
    </location>
</feature>
<feature type="transmembrane region" description="Helical" evidence="1">
    <location>
        <begin position="93"/>
        <end position="112"/>
    </location>
</feature>
<dbReference type="RefSeq" id="WP_152943823.1">
    <property type="nucleotide sequence ID" value="NZ_CP045489.1"/>
</dbReference>
<gene>
    <name evidence="2" type="ORF">GCU68_17130</name>
</gene>
<keyword evidence="1" id="KW-0812">Transmembrane</keyword>
<feature type="transmembrane region" description="Helical" evidence="1">
    <location>
        <begin position="54"/>
        <end position="73"/>
    </location>
</feature>
<name>A0A5P9P860_9EURY</name>
<geneLocation type="plasmid" evidence="2 3">
    <name>unnamed1</name>
</geneLocation>
<dbReference type="EMBL" id="CP045489">
    <property type="protein sequence ID" value="QFU84296.1"/>
    <property type="molecule type" value="Genomic_DNA"/>
</dbReference>
<evidence type="ECO:0000313" key="3">
    <source>
        <dbReference type="Proteomes" id="UP000326170"/>
    </source>
</evidence>
<dbReference type="Proteomes" id="UP000326170">
    <property type="component" value="Plasmid unnamed1"/>
</dbReference>
<organism evidence="2 3">
    <name type="scientific">Natronorubrum aibiense</name>
    <dbReference type="NCBI Taxonomy" id="348826"/>
    <lineage>
        <taxon>Archaea</taxon>
        <taxon>Methanobacteriati</taxon>
        <taxon>Methanobacteriota</taxon>
        <taxon>Stenosarchaea group</taxon>
        <taxon>Halobacteria</taxon>
        <taxon>Halobacteriales</taxon>
        <taxon>Natrialbaceae</taxon>
        <taxon>Natronorubrum</taxon>
    </lineage>
</organism>
<feature type="transmembrane region" description="Helical" evidence="1">
    <location>
        <begin position="187"/>
        <end position="204"/>
    </location>
</feature>
<dbReference type="AlphaFoldDB" id="A0A5P9P860"/>
<evidence type="ECO:0000256" key="1">
    <source>
        <dbReference type="SAM" id="Phobius"/>
    </source>
</evidence>
<dbReference type="KEGG" id="nas:GCU68_17130"/>